<gene>
    <name evidence="1" type="ORF">MA16_Dca007070</name>
</gene>
<sequence>MLRLSLVCIVKWGKPAAGAGSFTLPLPVRRGFRSPAALEALEAHIGEEERGQKKPQLVLYNYPSFGGAFAALFAHLYHAALNLPCLVLPFSSVDPLRVADLRFGDIQTCYMLDFVGPKNFAVELAKIIPRVIAFDHRLCTLSRISNMGKCPSNLELRIDTRKSSSRDSLDYFSEKLTEEKSSKKVNVVDKQSKLNSPLCIALGNSRVMPNPEALLDLQDYARVEKMIRYIEDADLRRWELVGIKEFQIGIREARAKLNTLTNPHIFEQLLELDADDLISKGNSYVASRLDAANKLSAKPFKIRLGRGLYGECLAIRADGNAEFSHEIALELSSRSAAAGLRHDN</sequence>
<organism evidence="1 2">
    <name type="scientific">Dendrobium catenatum</name>
    <dbReference type="NCBI Taxonomy" id="906689"/>
    <lineage>
        <taxon>Eukaryota</taxon>
        <taxon>Viridiplantae</taxon>
        <taxon>Streptophyta</taxon>
        <taxon>Embryophyta</taxon>
        <taxon>Tracheophyta</taxon>
        <taxon>Spermatophyta</taxon>
        <taxon>Magnoliopsida</taxon>
        <taxon>Liliopsida</taxon>
        <taxon>Asparagales</taxon>
        <taxon>Orchidaceae</taxon>
        <taxon>Epidendroideae</taxon>
        <taxon>Malaxideae</taxon>
        <taxon>Dendrobiinae</taxon>
        <taxon>Dendrobium</taxon>
    </lineage>
</organism>
<accession>A0A2I0W3S6</accession>
<dbReference type="PANTHER" id="PTHR46922:SF3">
    <property type="entry name" value="HEAT SHOCK PROTEIN"/>
    <property type="match status" value="1"/>
</dbReference>
<protein>
    <submittedName>
        <fullName evidence="1">Uncharacterized protein</fullName>
    </submittedName>
</protein>
<proteinExistence type="predicted"/>
<dbReference type="EMBL" id="KZ502938">
    <property type="protein sequence ID" value="PKU70319.1"/>
    <property type="molecule type" value="Genomic_DNA"/>
</dbReference>
<evidence type="ECO:0000313" key="2">
    <source>
        <dbReference type="Proteomes" id="UP000233837"/>
    </source>
</evidence>
<name>A0A2I0W3S6_9ASPA</name>
<dbReference type="Proteomes" id="UP000233837">
    <property type="component" value="Unassembled WGS sequence"/>
</dbReference>
<reference evidence="1 2" key="1">
    <citation type="journal article" date="2016" name="Sci. Rep.">
        <title>The Dendrobium catenatum Lindl. genome sequence provides insights into polysaccharide synthase, floral development and adaptive evolution.</title>
        <authorList>
            <person name="Zhang G.Q."/>
            <person name="Xu Q."/>
            <person name="Bian C."/>
            <person name="Tsai W.C."/>
            <person name="Yeh C.M."/>
            <person name="Liu K.W."/>
            <person name="Yoshida K."/>
            <person name="Zhang L.S."/>
            <person name="Chang S.B."/>
            <person name="Chen F."/>
            <person name="Shi Y."/>
            <person name="Su Y.Y."/>
            <person name="Zhang Y.Q."/>
            <person name="Chen L.J."/>
            <person name="Yin Y."/>
            <person name="Lin M."/>
            <person name="Huang H."/>
            <person name="Deng H."/>
            <person name="Wang Z.W."/>
            <person name="Zhu S.L."/>
            <person name="Zhao X."/>
            <person name="Deng C."/>
            <person name="Niu S.C."/>
            <person name="Huang J."/>
            <person name="Wang M."/>
            <person name="Liu G.H."/>
            <person name="Yang H.J."/>
            <person name="Xiao X.J."/>
            <person name="Hsiao Y.Y."/>
            <person name="Wu W.L."/>
            <person name="Chen Y.Y."/>
            <person name="Mitsuda N."/>
            <person name="Ohme-Takagi M."/>
            <person name="Luo Y.B."/>
            <person name="Van de Peer Y."/>
            <person name="Liu Z.J."/>
        </authorList>
    </citation>
    <scope>NUCLEOTIDE SEQUENCE [LARGE SCALE GENOMIC DNA]</scope>
    <source>
        <tissue evidence="1">The whole plant</tissue>
    </source>
</reference>
<reference evidence="1 2" key="2">
    <citation type="journal article" date="2017" name="Nature">
        <title>The Apostasia genome and the evolution of orchids.</title>
        <authorList>
            <person name="Zhang G.Q."/>
            <person name="Liu K.W."/>
            <person name="Li Z."/>
            <person name="Lohaus R."/>
            <person name="Hsiao Y.Y."/>
            <person name="Niu S.C."/>
            <person name="Wang J.Y."/>
            <person name="Lin Y.C."/>
            <person name="Xu Q."/>
            <person name="Chen L.J."/>
            <person name="Yoshida K."/>
            <person name="Fujiwara S."/>
            <person name="Wang Z.W."/>
            <person name="Zhang Y.Q."/>
            <person name="Mitsuda N."/>
            <person name="Wang M."/>
            <person name="Liu G.H."/>
            <person name="Pecoraro L."/>
            <person name="Huang H.X."/>
            <person name="Xiao X.J."/>
            <person name="Lin M."/>
            <person name="Wu X.Y."/>
            <person name="Wu W.L."/>
            <person name="Chen Y.Y."/>
            <person name="Chang S.B."/>
            <person name="Sakamoto S."/>
            <person name="Ohme-Takagi M."/>
            <person name="Yagi M."/>
            <person name="Zeng S.J."/>
            <person name="Shen C.Y."/>
            <person name="Yeh C.M."/>
            <person name="Luo Y.B."/>
            <person name="Tsai W.C."/>
            <person name="Van de Peer Y."/>
            <person name="Liu Z.J."/>
        </authorList>
    </citation>
    <scope>NUCLEOTIDE SEQUENCE [LARGE SCALE GENOMIC DNA]</scope>
    <source>
        <tissue evidence="1">The whole plant</tissue>
    </source>
</reference>
<evidence type="ECO:0000313" key="1">
    <source>
        <dbReference type="EMBL" id="PKU70319.1"/>
    </source>
</evidence>
<keyword evidence="2" id="KW-1185">Reference proteome</keyword>
<dbReference type="PANTHER" id="PTHR46922">
    <property type="entry name" value="DHHA1 DOMAIN PROTEIN"/>
    <property type="match status" value="1"/>
</dbReference>
<dbReference type="AlphaFoldDB" id="A0A2I0W3S6"/>